<dbReference type="Proteomes" id="UP000198838">
    <property type="component" value="Unassembled WGS sequence"/>
</dbReference>
<gene>
    <name evidence="1" type="ORF">SAMN05216249_11075</name>
</gene>
<evidence type="ECO:0000313" key="1">
    <source>
        <dbReference type="EMBL" id="SFB13705.1"/>
    </source>
</evidence>
<keyword evidence="2" id="KW-1185">Reference proteome</keyword>
<dbReference type="EMBL" id="FOJY01000010">
    <property type="protein sequence ID" value="SFB13705.1"/>
    <property type="molecule type" value="Genomic_DNA"/>
</dbReference>
<evidence type="ECO:0008006" key="3">
    <source>
        <dbReference type="Google" id="ProtNLM"/>
    </source>
</evidence>
<sequence>MTNKDNSYIDKELSLADLKAQYDTYVKRLLSDKEILAFILINTIKEFKDYSIKEAKKAIEGDVKTDLISVRPSKENLKRIFSEDEKGKENKNVYQSEKIFGLNTESKIPGEGKMNFDIVFTVRTIKGERQKIYINLEAQKDFYPGYDLVTRSIVYCSRLISEQMNHEYDGSNYDGVKKVYSIWICMNAV</sequence>
<dbReference type="STRING" id="1120918.SAMN05216249_11075"/>
<organism evidence="1 2">
    <name type="scientific">Acetitomaculum ruminis DSM 5522</name>
    <dbReference type="NCBI Taxonomy" id="1120918"/>
    <lineage>
        <taxon>Bacteria</taxon>
        <taxon>Bacillati</taxon>
        <taxon>Bacillota</taxon>
        <taxon>Clostridia</taxon>
        <taxon>Lachnospirales</taxon>
        <taxon>Lachnospiraceae</taxon>
        <taxon>Acetitomaculum</taxon>
    </lineage>
</organism>
<dbReference type="RefSeq" id="WP_092872528.1">
    <property type="nucleotide sequence ID" value="NZ_FOJY01000010.1"/>
</dbReference>
<proteinExistence type="predicted"/>
<dbReference type="AlphaFoldDB" id="A0A1I0YJV6"/>
<accession>A0A1I0YJV6</accession>
<reference evidence="1 2" key="1">
    <citation type="submission" date="2016-10" db="EMBL/GenBank/DDBJ databases">
        <authorList>
            <person name="de Groot N.N."/>
        </authorList>
    </citation>
    <scope>NUCLEOTIDE SEQUENCE [LARGE SCALE GENOMIC DNA]</scope>
    <source>
        <strain evidence="1 2">DSM 5522</strain>
    </source>
</reference>
<name>A0A1I0YJV6_9FIRM</name>
<evidence type="ECO:0000313" key="2">
    <source>
        <dbReference type="Proteomes" id="UP000198838"/>
    </source>
</evidence>
<protein>
    <recommendedName>
        <fullName evidence="3">PD-(D/E)XK nuclease family transposase</fullName>
    </recommendedName>
</protein>
<dbReference type="OrthoDB" id="1663583at2"/>